<keyword evidence="1" id="KW-0812">Transmembrane</keyword>
<evidence type="ECO:0000256" key="1">
    <source>
        <dbReference type="SAM" id="Phobius"/>
    </source>
</evidence>
<dbReference type="OrthoDB" id="9998759at2"/>
<keyword evidence="1" id="KW-1133">Transmembrane helix</keyword>
<keyword evidence="1" id="KW-0472">Membrane</keyword>
<feature type="transmembrane region" description="Helical" evidence="1">
    <location>
        <begin position="12"/>
        <end position="31"/>
    </location>
</feature>
<proteinExistence type="predicted"/>
<reference evidence="2 3" key="1">
    <citation type="submission" date="2015-12" db="EMBL/GenBank/DDBJ databases">
        <title>Complete genome of Lacimicrobium alkaliphilum KCTC 32984.</title>
        <authorList>
            <person name="Kim S.-G."/>
            <person name="Lee Y.-J."/>
        </authorList>
    </citation>
    <scope>NUCLEOTIDE SEQUENCE [LARGE SCALE GENOMIC DNA]</scope>
    <source>
        <strain evidence="2 3">YelD216</strain>
    </source>
</reference>
<evidence type="ECO:0000313" key="3">
    <source>
        <dbReference type="Proteomes" id="UP000068447"/>
    </source>
</evidence>
<dbReference type="KEGG" id="lal:AT746_11185"/>
<sequence>MYLDKGTAYLPALAVSISATFALFATLRTLYQNIQLNRESNTLQAIGLLWKGQGEKRLGKKSSGDWRLSDVSNPIQAINQFNQIQLRLLERDKGQQHIAVLGSILAMFGAPDVKFKGVELAEWKRLSEKLNIDRDSLRKGLNEAEKLCQGIQMGVYDEKLVQNYLGADLSALVTYMLSYIYCIREVHAMRLVRRARFINEVPFAQRGEHYSAHKESHDLMYEYLEYYCYRWYFTDVPREFGLFHQHLQQVYQQLRDKIASTEISDTQAWQGYCPFIAFASDNNQRTFNTLTAFAAKRGA</sequence>
<keyword evidence="3" id="KW-1185">Reference proteome</keyword>
<organism evidence="2 3">
    <name type="scientific">Lacimicrobium alkaliphilum</name>
    <dbReference type="NCBI Taxonomy" id="1526571"/>
    <lineage>
        <taxon>Bacteria</taxon>
        <taxon>Pseudomonadati</taxon>
        <taxon>Pseudomonadota</taxon>
        <taxon>Gammaproteobacteria</taxon>
        <taxon>Alteromonadales</taxon>
        <taxon>Alteromonadaceae</taxon>
        <taxon>Lacimicrobium</taxon>
    </lineage>
</organism>
<accession>A0A0U2QMR3</accession>
<gene>
    <name evidence="2" type="ORF">AT746_11185</name>
</gene>
<dbReference type="AlphaFoldDB" id="A0A0U2QMR3"/>
<evidence type="ECO:0000313" key="2">
    <source>
        <dbReference type="EMBL" id="ALS98779.1"/>
    </source>
</evidence>
<dbReference type="EMBL" id="CP013650">
    <property type="protein sequence ID" value="ALS98779.1"/>
    <property type="molecule type" value="Genomic_DNA"/>
</dbReference>
<dbReference type="Pfam" id="PF15956">
    <property type="entry name" value="DUF4760"/>
    <property type="match status" value="1"/>
</dbReference>
<dbReference type="InterPro" id="IPR031876">
    <property type="entry name" value="DUF4760"/>
</dbReference>
<dbReference type="RefSeq" id="WP_062480331.1">
    <property type="nucleotide sequence ID" value="NZ_CP013650.1"/>
</dbReference>
<name>A0A0U2QMR3_9ALTE</name>
<protein>
    <submittedName>
        <fullName evidence="2">Uncharacterized protein</fullName>
    </submittedName>
</protein>
<dbReference type="Proteomes" id="UP000068447">
    <property type="component" value="Chromosome"/>
</dbReference>